<keyword evidence="3" id="KW-0285">Flavoprotein</keyword>
<evidence type="ECO:0000256" key="4">
    <source>
        <dbReference type="ARBA" id="ARBA00022827"/>
    </source>
</evidence>
<dbReference type="InterPro" id="IPR036250">
    <property type="entry name" value="AcylCo_DH-like_C"/>
</dbReference>
<name>A0A261VRE8_9BORD</name>
<protein>
    <submittedName>
        <fullName evidence="9">Acyl-CoA dehydrogenase</fullName>
    </submittedName>
</protein>
<dbReference type="FunFam" id="1.20.140.10:FF:000001">
    <property type="entry name" value="Acyl-CoA dehydrogenase"/>
    <property type="match status" value="1"/>
</dbReference>
<dbReference type="GO" id="GO:0003995">
    <property type="term" value="F:acyl-CoA dehydrogenase activity"/>
    <property type="evidence" value="ECO:0007669"/>
    <property type="project" value="InterPro"/>
</dbReference>
<dbReference type="Pfam" id="PF02771">
    <property type="entry name" value="Acyl-CoA_dh_N"/>
    <property type="match status" value="1"/>
</dbReference>
<dbReference type="Proteomes" id="UP000215633">
    <property type="component" value="Unassembled WGS sequence"/>
</dbReference>
<dbReference type="Gene3D" id="1.10.540.10">
    <property type="entry name" value="Acyl-CoA dehydrogenase/oxidase, N-terminal domain"/>
    <property type="match status" value="1"/>
</dbReference>
<dbReference type="PROSITE" id="PS00072">
    <property type="entry name" value="ACYL_COA_DH_1"/>
    <property type="match status" value="1"/>
</dbReference>
<comment type="cofactor">
    <cofactor evidence="1">
        <name>FAD</name>
        <dbReference type="ChEBI" id="CHEBI:57692"/>
    </cofactor>
</comment>
<dbReference type="InterPro" id="IPR009100">
    <property type="entry name" value="AcylCoA_DH/oxidase_NM_dom_sf"/>
</dbReference>
<dbReference type="AlphaFoldDB" id="A0A261VRE8"/>
<dbReference type="RefSeq" id="WP_094807218.1">
    <property type="nucleotide sequence ID" value="NZ_NEVT01000006.1"/>
</dbReference>
<dbReference type="Pfam" id="PF02770">
    <property type="entry name" value="Acyl-CoA_dh_M"/>
    <property type="match status" value="1"/>
</dbReference>
<dbReference type="InterPro" id="IPR006091">
    <property type="entry name" value="Acyl-CoA_Oxase/DH_mid-dom"/>
</dbReference>
<dbReference type="SUPFAM" id="SSF56645">
    <property type="entry name" value="Acyl-CoA dehydrogenase NM domain-like"/>
    <property type="match status" value="1"/>
</dbReference>
<proteinExistence type="inferred from homology"/>
<comment type="caution">
    <text evidence="9">The sequence shown here is derived from an EMBL/GenBank/DDBJ whole genome shotgun (WGS) entry which is preliminary data.</text>
</comment>
<feature type="domain" description="Acyl-CoA dehydrogenase/oxidase C-terminal" evidence="6">
    <location>
        <begin position="235"/>
        <end position="384"/>
    </location>
</feature>
<dbReference type="PANTHER" id="PTHR43884">
    <property type="entry name" value="ACYL-COA DEHYDROGENASE"/>
    <property type="match status" value="1"/>
</dbReference>
<reference evidence="10" key="1">
    <citation type="submission" date="2017-05" db="EMBL/GenBank/DDBJ databases">
        <title>Complete and WGS of Bordetella genogroups.</title>
        <authorList>
            <person name="Spilker T."/>
            <person name="Lipuma J."/>
        </authorList>
    </citation>
    <scope>NUCLEOTIDE SEQUENCE [LARGE SCALE GENOMIC DNA]</scope>
    <source>
        <strain evidence="10">AU8256</strain>
    </source>
</reference>
<organism evidence="9 10">
    <name type="scientific">Bordetella genomosp. 2</name>
    <dbReference type="NCBI Taxonomy" id="1983456"/>
    <lineage>
        <taxon>Bacteria</taxon>
        <taxon>Pseudomonadati</taxon>
        <taxon>Pseudomonadota</taxon>
        <taxon>Betaproteobacteria</taxon>
        <taxon>Burkholderiales</taxon>
        <taxon>Alcaligenaceae</taxon>
        <taxon>Bordetella</taxon>
    </lineage>
</organism>
<evidence type="ECO:0000256" key="2">
    <source>
        <dbReference type="ARBA" id="ARBA00009347"/>
    </source>
</evidence>
<evidence type="ECO:0000256" key="1">
    <source>
        <dbReference type="ARBA" id="ARBA00001974"/>
    </source>
</evidence>
<evidence type="ECO:0000256" key="3">
    <source>
        <dbReference type="ARBA" id="ARBA00022630"/>
    </source>
</evidence>
<dbReference type="InterPro" id="IPR046373">
    <property type="entry name" value="Acyl-CoA_Oxase/DH_mid-dom_sf"/>
</dbReference>
<dbReference type="Gene3D" id="2.40.110.10">
    <property type="entry name" value="Butyryl-CoA Dehydrogenase, subunit A, domain 2"/>
    <property type="match status" value="1"/>
</dbReference>
<evidence type="ECO:0000259" key="7">
    <source>
        <dbReference type="Pfam" id="PF02770"/>
    </source>
</evidence>
<dbReference type="InterPro" id="IPR037069">
    <property type="entry name" value="AcylCoA_DH/ox_N_sf"/>
</dbReference>
<dbReference type="InterPro" id="IPR009075">
    <property type="entry name" value="AcylCo_DH/oxidase_C"/>
</dbReference>
<dbReference type="InterPro" id="IPR013786">
    <property type="entry name" value="AcylCoA_DH/ox_N"/>
</dbReference>
<evidence type="ECO:0000313" key="10">
    <source>
        <dbReference type="Proteomes" id="UP000215633"/>
    </source>
</evidence>
<keyword evidence="10" id="KW-1185">Reference proteome</keyword>
<dbReference type="Gene3D" id="1.20.140.10">
    <property type="entry name" value="Butyryl-CoA Dehydrogenase, subunit A, domain 3"/>
    <property type="match status" value="1"/>
</dbReference>
<keyword evidence="4" id="KW-0274">FAD</keyword>
<evidence type="ECO:0000256" key="5">
    <source>
        <dbReference type="ARBA" id="ARBA00023002"/>
    </source>
</evidence>
<dbReference type="EMBL" id="NEVT01000006">
    <property type="protein sequence ID" value="OZI76684.1"/>
    <property type="molecule type" value="Genomic_DNA"/>
</dbReference>
<evidence type="ECO:0000259" key="8">
    <source>
        <dbReference type="Pfam" id="PF02771"/>
    </source>
</evidence>
<dbReference type="Pfam" id="PF00441">
    <property type="entry name" value="Acyl-CoA_dh_1"/>
    <property type="match status" value="1"/>
</dbReference>
<dbReference type="PANTHER" id="PTHR43884:SF40">
    <property type="entry name" value="ACYL-COA DEHYDROGENASE"/>
    <property type="match status" value="1"/>
</dbReference>
<accession>A0A261VRE8</accession>
<gene>
    <name evidence="9" type="ORF">CAL24_16415</name>
</gene>
<dbReference type="SUPFAM" id="SSF47203">
    <property type="entry name" value="Acyl-CoA dehydrogenase C-terminal domain-like"/>
    <property type="match status" value="1"/>
</dbReference>
<keyword evidence="5" id="KW-0560">Oxidoreductase</keyword>
<sequence>MAQDTPTLADLRERLHRYLHDELLPMERSQGLGYEDEFPRALVRSIWQRSRALGLYGLQLPRELGGQGLSYRDLCVLKDDAAASGAILFPHVLGDWGGPSRVGNLVRYATPYQLERYIMPVINAERGACFAMTEPQSGSDATSLRTLAVADGDDYIVTGVKHFITASMFADFAVTMCVTDPDKGVDGISAILIDLDQPGVRLVHDCVPMTGQYVDADIVLEQVRVPKKNLIGQPGAGFRIAMNRVSVNRLLHCPTMIGLARQAFRMAVDYARTRQQFGGPISRFQAIQHMLADMATALYACEQMVLAAAERADAGEDVRELAAMCKLFVSERCFEIADKAMQIHGNVGVTKNHPVEFIFRRLRLYRIVTGTSEIQRNTIAKGLLAAAERQPG</sequence>
<dbReference type="CDD" id="cd00567">
    <property type="entry name" value="ACAD"/>
    <property type="match status" value="1"/>
</dbReference>
<feature type="domain" description="Acyl-CoA oxidase/dehydrogenase middle" evidence="7">
    <location>
        <begin position="129"/>
        <end position="204"/>
    </location>
</feature>
<feature type="domain" description="Acyl-CoA dehydrogenase/oxidase N-terminal" evidence="8">
    <location>
        <begin position="7"/>
        <end position="124"/>
    </location>
</feature>
<dbReference type="GO" id="GO:0050660">
    <property type="term" value="F:flavin adenine dinucleotide binding"/>
    <property type="evidence" value="ECO:0007669"/>
    <property type="project" value="InterPro"/>
</dbReference>
<dbReference type="InterPro" id="IPR006089">
    <property type="entry name" value="Acyl-CoA_DH_CS"/>
</dbReference>
<evidence type="ECO:0000313" key="9">
    <source>
        <dbReference type="EMBL" id="OZI76684.1"/>
    </source>
</evidence>
<comment type="similarity">
    <text evidence="2">Belongs to the acyl-CoA dehydrogenase family.</text>
</comment>
<evidence type="ECO:0000259" key="6">
    <source>
        <dbReference type="Pfam" id="PF00441"/>
    </source>
</evidence>